<dbReference type="GO" id="GO:0004792">
    <property type="term" value="F:thiosulfate-cyanide sulfurtransferase activity"/>
    <property type="evidence" value="ECO:0007669"/>
    <property type="project" value="TreeGrafter"/>
</dbReference>
<dbReference type="GO" id="GO:0061605">
    <property type="term" value="F:molybdopterin-synthase adenylyltransferase activity"/>
    <property type="evidence" value="ECO:0007669"/>
    <property type="project" value="UniProtKB-EC"/>
</dbReference>
<keyword evidence="2 14" id="KW-0808">Transferase</keyword>
<dbReference type="InterPro" id="IPR036873">
    <property type="entry name" value="Rhodanese-like_dom_sf"/>
</dbReference>
<dbReference type="Gene3D" id="3.40.250.10">
    <property type="entry name" value="Rhodanese-like domain"/>
    <property type="match status" value="1"/>
</dbReference>
<keyword evidence="3" id="KW-0547">Nucleotide-binding</keyword>
<dbReference type="FunFam" id="3.40.50.720:FF:000033">
    <property type="entry name" value="Adenylyltransferase and sulfurtransferase MOCS3"/>
    <property type="match status" value="1"/>
</dbReference>
<evidence type="ECO:0000256" key="3">
    <source>
        <dbReference type="ARBA" id="ARBA00022741"/>
    </source>
</evidence>
<keyword evidence="15" id="KW-1185">Reference proteome</keyword>
<comment type="function">
    <text evidence="6">Catalyzes the adenylation by ATP of the carboxyl group of the C-terminal glycine of sulfur carrier protein MoaD.</text>
</comment>
<dbReference type="NCBIfam" id="NF004281">
    <property type="entry name" value="PRK05690.1"/>
    <property type="match status" value="1"/>
</dbReference>
<dbReference type="InterPro" id="IPR001763">
    <property type="entry name" value="Rhodanese-like_dom"/>
</dbReference>
<dbReference type="CDD" id="cd00757">
    <property type="entry name" value="ThiF_MoeB_HesA_family"/>
    <property type="match status" value="1"/>
</dbReference>
<evidence type="ECO:0000256" key="8">
    <source>
        <dbReference type="ARBA" id="ARBA00066884"/>
    </source>
</evidence>
<dbReference type="PANTHER" id="PTHR10953">
    <property type="entry name" value="UBIQUITIN-ACTIVATING ENZYME E1"/>
    <property type="match status" value="1"/>
</dbReference>
<dbReference type="GO" id="GO:0008641">
    <property type="term" value="F:ubiquitin-like modifier activating enzyme activity"/>
    <property type="evidence" value="ECO:0007669"/>
    <property type="project" value="InterPro"/>
</dbReference>
<comment type="subunit">
    <text evidence="7">Homodimer. Forms a stable heterotetrameric complex of 2 MoeB and 2 MoaD during adenylation of MoaD.</text>
</comment>
<organism evidence="14 15">
    <name type="scientific">Pontibacter qinzhouensis</name>
    <dbReference type="NCBI Taxonomy" id="2603253"/>
    <lineage>
        <taxon>Bacteria</taxon>
        <taxon>Pseudomonadati</taxon>
        <taxon>Bacteroidota</taxon>
        <taxon>Cytophagia</taxon>
        <taxon>Cytophagales</taxon>
        <taxon>Hymenobacteraceae</taxon>
        <taxon>Pontibacter</taxon>
    </lineage>
</organism>
<evidence type="ECO:0000256" key="11">
    <source>
        <dbReference type="ARBA" id="ARBA00075328"/>
    </source>
</evidence>
<dbReference type="EMBL" id="VRTY01000061">
    <property type="protein sequence ID" value="TXK37389.1"/>
    <property type="molecule type" value="Genomic_DNA"/>
</dbReference>
<dbReference type="GO" id="GO:0005829">
    <property type="term" value="C:cytosol"/>
    <property type="evidence" value="ECO:0007669"/>
    <property type="project" value="TreeGrafter"/>
</dbReference>
<dbReference type="Pfam" id="PF00581">
    <property type="entry name" value="Rhodanese"/>
    <property type="match status" value="1"/>
</dbReference>
<dbReference type="PANTHER" id="PTHR10953:SF102">
    <property type="entry name" value="ADENYLYLTRANSFERASE AND SULFURTRANSFERASE MOCS3"/>
    <property type="match status" value="1"/>
</dbReference>
<comment type="catalytic activity">
    <reaction evidence="5">
        <text>[molybdopterin-synthase sulfur-carrier protein]-C-terminal Gly-Gly + ATP + H(+) = [molybdopterin-synthase sulfur-carrier protein]-C-terminal Gly-Gly-AMP + diphosphate</text>
        <dbReference type="Rhea" id="RHEA:43616"/>
        <dbReference type="Rhea" id="RHEA-COMP:12159"/>
        <dbReference type="Rhea" id="RHEA-COMP:12202"/>
        <dbReference type="ChEBI" id="CHEBI:15378"/>
        <dbReference type="ChEBI" id="CHEBI:30616"/>
        <dbReference type="ChEBI" id="CHEBI:33019"/>
        <dbReference type="ChEBI" id="CHEBI:90618"/>
        <dbReference type="ChEBI" id="CHEBI:90778"/>
        <dbReference type="EC" id="2.7.7.80"/>
    </reaction>
</comment>
<dbReference type="Proteomes" id="UP000321926">
    <property type="component" value="Unassembled WGS sequence"/>
</dbReference>
<evidence type="ECO:0000256" key="10">
    <source>
        <dbReference type="ARBA" id="ARBA00075110"/>
    </source>
</evidence>
<proteinExistence type="inferred from homology"/>
<evidence type="ECO:0000256" key="5">
    <source>
        <dbReference type="ARBA" id="ARBA00052218"/>
    </source>
</evidence>
<keyword evidence="14" id="KW-0548">Nucleotidyltransferase</keyword>
<evidence type="ECO:0000256" key="2">
    <source>
        <dbReference type="ARBA" id="ARBA00022679"/>
    </source>
</evidence>
<evidence type="ECO:0000313" key="15">
    <source>
        <dbReference type="Proteomes" id="UP000321926"/>
    </source>
</evidence>
<sequence length="363" mass="39897">MFSPAEYNRYNRQLILPEIGANGQQKLKEAKVLVIGAGGLGCPVLQYLVAAGVGTVGIADFDVVSESNLHRQVLFNSEDVGKLKAAVAAHKLAQQNPFVQFNVHGQGITEKNALELVQAYDLVIDGSDNFPTRYLVNDACAIQQKPLVFGSIFKFEGQVTVFHYQNGPSYRCLFPEPPLPDQVPNCAETGVLGVLPGMIGTIQANEAIKIICGMGKVLSGRLFMLNALTLETSAINFRRTAQAEVTELQPDYEAFCSPPTAVSAADEVNELSADELKDLFDEEADLQLLDVREPNEYEQYNLDGILIPLGTLEQNLDKVEPHKTVVVHCQNGIRSRVAVQILQKHFPNTTFYNLTGGIERYPY</sequence>
<comment type="similarity">
    <text evidence="1">Belongs to the HesA/MoeB/ThiF family.</text>
</comment>
<feature type="domain" description="Rhodanese" evidence="13">
    <location>
        <begin position="282"/>
        <end position="362"/>
    </location>
</feature>
<dbReference type="InterPro" id="IPR035985">
    <property type="entry name" value="Ubiquitin-activating_enz"/>
</dbReference>
<evidence type="ECO:0000256" key="7">
    <source>
        <dbReference type="ARBA" id="ARBA00063809"/>
    </source>
</evidence>
<dbReference type="SUPFAM" id="SSF69572">
    <property type="entry name" value="Activating enzymes of the ubiquitin-like proteins"/>
    <property type="match status" value="1"/>
</dbReference>
<evidence type="ECO:0000256" key="4">
    <source>
        <dbReference type="ARBA" id="ARBA00022840"/>
    </source>
</evidence>
<dbReference type="PROSITE" id="PS50206">
    <property type="entry name" value="RHODANESE_3"/>
    <property type="match status" value="1"/>
</dbReference>
<dbReference type="SMART" id="SM00450">
    <property type="entry name" value="RHOD"/>
    <property type="match status" value="1"/>
</dbReference>
<dbReference type="CDD" id="cd00158">
    <property type="entry name" value="RHOD"/>
    <property type="match status" value="1"/>
</dbReference>
<dbReference type="InterPro" id="IPR000594">
    <property type="entry name" value="ThiF_NAD_FAD-bd"/>
</dbReference>
<gene>
    <name evidence="14" type="primary">moeB</name>
    <name evidence="14" type="ORF">FVR03_15375</name>
</gene>
<evidence type="ECO:0000313" key="14">
    <source>
        <dbReference type="EMBL" id="TXK37389.1"/>
    </source>
</evidence>
<keyword evidence="4" id="KW-0067">ATP-binding</keyword>
<accession>A0A5C8JI09</accession>
<evidence type="ECO:0000256" key="1">
    <source>
        <dbReference type="ARBA" id="ARBA00009919"/>
    </source>
</evidence>
<protein>
    <recommendedName>
        <fullName evidence="9">Molybdopterin-synthase adenylyltransferase</fullName>
        <ecNumber evidence="8">2.7.7.80</ecNumber>
    </recommendedName>
    <alternativeName>
        <fullName evidence="12">MoaD protein adenylase</fullName>
    </alternativeName>
    <alternativeName>
        <fullName evidence="10">Molybdopterin-converting factor subunit 1 adenylase</fullName>
    </alternativeName>
    <alternativeName>
        <fullName evidence="11">Sulfur carrier protein MoaD adenylyltransferase</fullName>
    </alternativeName>
</protein>
<dbReference type="EC" id="2.7.7.80" evidence="8"/>
<evidence type="ECO:0000256" key="12">
    <source>
        <dbReference type="ARBA" id="ARBA00078531"/>
    </source>
</evidence>
<dbReference type="OrthoDB" id="9804286at2"/>
<name>A0A5C8JI09_9BACT</name>
<dbReference type="InterPro" id="IPR045886">
    <property type="entry name" value="ThiF/MoeB/HesA"/>
</dbReference>
<dbReference type="Gene3D" id="3.40.50.720">
    <property type="entry name" value="NAD(P)-binding Rossmann-like Domain"/>
    <property type="match status" value="1"/>
</dbReference>
<dbReference type="GO" id="GO:0008146">
    <property type="term" value="F:sulfotransferase activity"/>
    <property type="evidence" value="ECO:0007669"/>
    <property type="project" value="TreeGrafter"/>
</dbReference>
<dbReference type="GO" id="GO:0005524">
    <property type="term" value="F:ATP binding"/>
    <property type="evidence" value="ECO:0007669"/>
    <property type="project" value="UniProtKB-KW"/>
</dbReference>
<dbReference type="AlphaFoldDB" id="A0A5C8JI09"/>
<evidence type="ECO:0000256" key="9">
    <source>
        <dbReference type="ARBA" id="ARBA00073635"/>
    </source>
</evidence>
<dbReference type="RefSeq" id="WP_147922649.1">
    <property type="nucleotide sequence ID" value="NZ_VRTY01000061.1"/>
</dbReference>
<evidence type="ECO:0000259" key="13">
    <source>
        <dbReference type="PROSITE" id="PS50206"/>
    </source>
</evidence>
<comment type="caution">
    <text evidence="14">The sequence shown here is derived from an EMBL/GenBank/DDBJ whole genome shotgun (WGS) entry which is preliminary data.</text>
</comment>
<reference evidence="14 15" key="1">
    <citation type="submission" date="2019-08" db="EMBL/GenBank/DDBJ databases">
        <authorList>
            <person name="Shi S."/>
        </authorList>
    </citation>
    <scope>NUCLEOTIDE SEQUENCE [LARGE SCALE GENOMIC DNA]</scope>
    <source>
        <strain evidence="14 15">GY10130</strain>
    </source>
</reference>
<dbReference type="Pfam" id="PF00899">
    <property type="entry name" value="ThiF"/>
    <property type="match status" value="1"/>
</dbReference>
<evidence type="ECO:0000256" key="6">
    <source>
        <dbReference type="ARBA" id="ARBA00055169"/>
    </source>
</evidence>